<reference evidence="1" key="1">
    <citation type="submission" date="2019-08" db="EMBL/GenBank/DDBJ databases">
        <authorList>
            <person name="Kucharzyk K."/>
            <person name="Murdoch R.W."/>
            <person name="Higgins S."/>
            <person name="Loffler F."/>
        </authorList>
    </citation>
    <scope>NUCLEOTIDE SEQUENCE</scope>
</reference>
<comment type="caution">
    <text evidence="1">The sequence shown here is derived from an EMBL/GenBank/DDBJ whole genome shotgun (WGS) entry which is preliminary data.</text>
</comment>
<name>A0A645A6S0_9ZZZZ</name>
<protein>
    <submittedName>
        <fullName evidence="1">Uncharacterized protein</fullName>
    </submittedName>
</protein>
<dbReference type="AlphaFoldDB" id="A0A645A6S0"/>
<dbReference type="EMBL" id="VSSQ01012288">
    <property type="protein sequence ID" value="MPM48870.1"/>
    <property type="molecule type" value="Genomic_DNA"/>
</dbReference>
<proteinExistence type="predicted"/>
<gene>
    <name evidence="1" type="ORF">SDC9_95597</name>
</gene>
<accession>A0A645A6S0</accession>
<evidence type="ECO:0000313" key="1">
    <source>
        <dbReference type="EMBL" id="MPM48870.1"/>
    </source>
</evidence>
<organism evidence="1">
    <name type="scientific">bioreactor metagenome</name>
    <dbReference type="NCBI Taxonomy" id="1076179"/>
    <lineage>
        <taxon>unclassified sequences</taxon>
        <taxon>metagenomes</taxon>
        <taxon>ecological metagenomes</taxon>
    </lineage>
</organism>
<sequence>MLSIFVSIPKGSPGKGEQVAVARTRNKRSADACRAEAYKTCEGEALFLFKRFEIDFQILMTSFKLSKLCLHHCLTSYVNVYLQKCKQCKHTLQYNVST</sequence>